<organism evidence="1 2">
    <name type="scientific">Cymbomonas tetramitiformis</name>
    <dbReference type="NCBI Taxonomy" id="36881"/>
    <lineage>
        <taxon>Eukaryota</taxon>
        <taxon>Viridiplantae</taxon>
        <taxon>Chlorophyta</taxon>
        <taxon>Pyramimonadophyceae</taxon>
        <taxon>Pyramimonadales</taxon>
        <taxon>Pyramimonadaceae</taxon>
        <taxon>Cymbomonas</taxon>
    </lineage>
</organism>
<dbReference type="EMBL" id="LGRX02015434">
    <property type="protein sequence ID" value="KAK3263456.1"/>
    <property type="molecule type" value="Genomic_DNA"/>
</dbReference>
<sequence>MIAADDKLMSLVSVCFAHFASFAFTAATPLELRTMHVAHQTCESRQLFVHMQLQPRFEVQLLTLNLHLLHGGPEEAIQALEPAFYCVILIQYWKP</sequence>
<reference evidence="1 2" key="1">
    <citation type="journal article" date="2015" name="Genome Biol. Evol.">
        <title>Comparative Genomics of a Bacterivorous Green Alga Reveals Evolutionary Causalities and Consequences of Phago-Mixotrophic Mode of Nutrition.</title>
        <authorList>
            <person name="Burns J.A."/>
            <person name="Paasch A."/>
            <person name="Narechania A."/>
            <person name="Kim E."/>
        </authorList>
    </citation>
    <scope>NUCLEOTIDE SEQUENCE [LARGE SCALE GENOMIC DNA]</scope>
    <source>
        <strain evidence="1 2">PLY_AMNH</strain>
    </source>
</reference>
<evidence type="ECO:0000313" key="1">
    <source>
        <dbReference type="EMBL" id="KAK3263456.1"/>
    </source>
</evidence>
<dbReference type="Proteomes" id="UP001190700">
    <property type="component" value="Unassembled WGS sequence"/>
</dbReference>
<name>A0AAE0FP65_9CHLO</name>
<accession>A0AAE0FP65</accession>
<protein>
    <submittedName>
        <fullName evidence="1">Uncharacterized protein</fullName>
    </submittedName>
</protein>
<gene>
    <name evidence="1" type="ORF">CYMTET_27740</name>
</gene>
<comment type="caution">
    <text evidence="1">The sequence shown here is derived from an EMBL/GenBank/DDBJ whole genome shotgun (WGS) entry which is preliminary data.</text>
</comment>
<proteinExistence type="predicted"/>
<dbReference type="AlphaFoldDB" id="A0AAE0FP65"/>
<evidence type="ECO:0000313" key="2">
    <source>
        <dbReference type="Proteomes" id="UP001190700"/>
    </source>
</evidence>
<keyword evidence="2" id="KW-1185">Reference proteome</keyword>